<reference evidence="1" key="1">
    <citation type="submission" date="2022-08" db="EMBL/GenBank/DDBJ databases">
        <authorList>
            <person name="Kallberg Y."/>
            <person name="Tangrot J."/>
            <person name="Rosling A."/>
        </authorList>
    </citation>
    <scope>NUCLEOTIDE SEQUENCE</scope>
    <source>
        <strain evidence="1">Wild A</strain>
    </source>
</reference>
<protein>
    <submittedName>
        <fullName evidence="1">2131_t:CDS:1</fullName>
    </submittedName>
</protein>
<feature type="non-terminal residue" evidence="1">
    <location>
        <position position="1"/>
    </location>
</feature>
<name>A0A9W4T9L8_9GLOM</name>
<keyword evidence="2" id="KW-1185">Reference proteome</keyword>
<dbReference type="OrthoDB" id="2365951at2759"/>
<evidence type="ECO:0000313" key="1">
    <source>
        <dbReference type="EMBL" id="CAI2197465.1"/>
    </source>
</evidence>
<gene>
    <name evidence="1" type="ORF">FWILDA_LOCUS18091</name>
</gene>
<feature type="non-terminal residue" evidence="1">
    <location>
        <position position="112"/>
    </location>
</feature>
<evidence type="ECO:0000313" key="2">
    <source>
        <dbReference type="Proteomes" id="UP001153678"/>
    </source>
</evidence>
<dbReference type="AlphaFoldDB" id="A0A9W4T9L8"/>
<proteinExistence type="predicted"/>
<sequence>KVKLWLEGFVKKNIIVNGVTSKMIGFCGIVYKRTYRNAIKKVQEMLYQKIGSLYKIIHGEWLNYEIFMKSNPIEILWRRFIKCAIKITKDKNLSVDNEMKEKICSDFARYPS</sequence>
<accession>A0A9W4T9L8</accession>
<organism evidence="1 2">
    <name type="scientific">Funneliformis geosporum</name>
    <dbReference type="NCBI Taxonomy" id="1117311"/>
    <lineage>
        <taxon>Eukaryota</taxon>
        <taxon>Fungi</taxon>
        <taxon>Fungi incertae sedis</taxon>
        <taxon>Mucoromycota</taxon>
        <taxon>Glomeromycotina</taxon>
        <taxon>Glomeromycetes</taxon>
        <taxon>Glomerales</taxon>
        <taxon>Glomeraceae</taxon>
        <taxon>Funneliformis</taxon>
    </lineage>
</organism>
<dbReference type="Proteomes" id="UP001153678">
    <property type="component" value="Unassembled WGS sequence"/>
</dbReference>
<comment type="caution">
    <text evidence="1">The sequence shown here is derived from an EMBL/GenBank/DDBJ whole genome shotgun (WGS) entry which is preliminary data.</text>
</comment>
<dbReference type="EMBL" id="CAMKVN010016332">
    <property type="protein sequence ID" value="CAI2197465.1"/>
    <property type="molecule type" value="Genomic_DNA"/>
</dbReference>